<dbReference type="InterPro" id="IPR018253">
    <property type="entry name" value="DnaJ_domain_CS"/>
</dbReference>
<dbReference type="PANTHER" id="PTHR43096">
    <property type="entry name" value="DNAJ HOMOLOG 1, MITOCHONDRIAL-RELATED"/>
    <property type="match status" value="1"/>
</dbReference>
<feature type="domain" description="J" evidence="2">
    <location>
        <begin position="5"/>
        <end position="69"/>
    </location>
</feature>
<dbReference type="SUPFAM" id="SSF49493">
    <property type="entry name" value="HSP40/DnaJ peptide-binding domain"/>
    <property type="match status" value="2"/>
</dbReference>
<comment type="caution">
    <text evidence="3">The sequence shown here is derived from an EMBL/GenBank/DDBJ whole genome shotgun (WGS) entry which is preliminary data.</text>
</comment>
<evidence type="ECO:0000313" key="4">
    <source>
        <dbReference type="Proteomes" id="UP000313066"/>
    </source>
</evidence>
<sequence>MAERDFYEILGVPRTADQDEIQRAYRKLARTYHPDVNKAPDAEDRFKEVSEAYEVLSDPGTRRRYDAFGPDFRRVPEGVDPSAYARARAGAGAGAGPGWAGPGPAWARGPGGEEIHFTTGEGFEGIDLEDLLGGVFGRRRRGATGRGWGPVPGADQEAELPLTVEEAYRGGQRSITIPGPGGGRTLQVNIPPGVTDGQRIRLAGQGGAGSDGASAGDLYLIARIADHPRYRLEGRDIHVRLPLTPSEAALGATVAVDTPGGEAKVKVPPGTSSGRRLRLRGQGMPNPRGRPGDLLAEARIMVPPTLGDEERRLYEQLARISAFNPRSPS</sequence>
<keyword evidence="1" id="KW-0143">Chaperone</keyword>
<dbReference type="SUPFAM" id="SSF46565">
    <property type="entry name" value="Chaperone J-domain"/>
    <property type="match status" value="1"/>
</dbReference>
<dbReference type="Pfam" id="PF00226">
    <property type="entry name" value="DnaJ"/>
    <property type="match status" value="1"/>
</dbReference>
<dbReference type="AlphaFoldDB" id="A0A5N6BXT4"/>
<gene>
    <name evidence="3" type="ORF">FH610_010890</name>
</gene>
<organism evidence="3 4">
    <name type="scientific">Microbispora catharanthi</name>
    <dbReference type="NCBI Taxonomy" id="1712871"/>
    <lineage>
        <taxon>Bacteria</taxon>
        <taxon>Bacillati</taxon>
        <taxon>Actinomycetota</taxon>
        <taxon>Actinomycetes</taxon>
        <taxon>Streptosporangiales</taxon>
        <taxon>Streptosporangiaceae</taxon>
        <taxon>Microbispora</taxon>
    </lineage>
</organism>
<name>A0A5N6BXT4_9ACTN</name>
<dbReference type="PROSITE" id="PS50076">
    <property type="entry name" value="DNAJ_2"/>
    <property type="match status" value="1"/>
</dbReference>
<dbReference type="CDD" id="cd06257">
    <property type="entry name" value="DnaJ"/>
    <property type="match status" value="1"/>
</dbReference>
<dbReference type="Gene3D" id="1.10.287.110">
    <property type="entry name" value="DnaJ domain"/>
    <property type="match status" value="1"/>
</dbReference>
<dbReference type="PROSITE" id="PS00636">
    <property type="entry name" value="DNAJ_1"/>
    <property type="match status" value="1"/>
</dbReference>
<keyword evidence="4" id="KW-1185">Reference proteome</keyword>
<dbReference type="InterPro" id="IPR002939">
    <property type="entry name" value="DnaJ_C"/>
</dbReference>
<evidence type="ECO:0000256" key="1">
    <source>
        <dbReference type="ARBA" id="ARBA00023186"/>
    </source>
</evidence>
<dbReference type="Pfam" id="PF01556">
    <property type="entry name" value="DnaJ_C"/>
    <property type="match status" value="1"/>
</dbReference>
<protein>
    <submittedName>
        <fullName evidence="3">DnaJ domain-containing protein</fullName>
    </submittedName>
</protein>
<accession>A0A5N6BXT4</accession>
<dbReference type="RefSeq" id="WP_139574207.1">
    <property type="nucleotide sequence ID" value="NZ_VDMA02000005.1"/>
</dbReference>
<reference evidence="3 4" key="1">
    <citation type="submission" date="2019-10" db="EMBL/GenBank/DDBJ databases">
        <title>Nonomuraea sp. nov., isolated from Phyllanthus amarus.</title>
        <authorList>
            <person name="Klykleung N."/>
            <person name="Tanasupawat S."/>
        </authorList>
    </citation>
    <scope>NUCLEOTIDE SEQUENCE [LARGE SCALE GENOMIC DNA]</scope>
    <source>
        <strain evidence="3 4">CR1-09</strain>
    </source>
</reference>
<dbReference type="InterPro" id="IPR008971">
    <property type="entry name" value="HSP40/DnaJ_pept-bd"/>
</dbReference>
<dbReference type="InterPro" id="IPR036869">
    <property type="entry name" value="J_dom_sf"/>
</dbReference>
<proteinExistence type="predicted"/>
<dbReference type="PANTHER" id="PTHR43096:SF52">
    <property type="entry name" value="DNAJ HOMOLOG 1, MITOCHONDRIAL-RELATED"/>
    <property type="match status" value="1"/>
</dbReference>
<dbReference type="GO" id="GO:0042026">
    <property type="term" value="P:protein refolding"/>
    <property type="evidence" value="ECO:0007669"/>
    <property type="project" value="TreeGrafter"/>
</dbReference>
<dbReference type="InterPro" id="IPR001623">
    <property type="entry name" value="DnaJ_domain"/>
</dbReference>
<dbReference type="GO" id="GO:0005737">
    <property type="term" value="C:cytoplasm"/>
    <property type="evidence" value="ECO:0007669"/>
    <property type="project" value="TreeGrafter"/>
</dbReference>
<evidence type="ECO:0000259" key="2">
    <source>
        <dbReference type="PROSITE" id="PS50076"/>
    </source>
</evidence>
<dbReference type="CDD" id="cd10747">
    <property type="entry name" value="DnaJ_C"/>
    <property type="match status" value="1"/>
</dbReference>
<dbReference type="PRINTS" id="PR00625">
    <property type="entry name" value="JDOMAIN"/>
</dbReference>
<dbReference type="EMBL" id="VDMA02000005">
    <property type="protein sequence ID" value="KAB8185304.1"/>
    <property type="molecule type" value="Genomic_DNA"/>
</dbReference>
<evidence type="ECO:0000313" key="3">
    <source>
        <dbReference type="EMBL" id="KAB8185304.1"/>
    </source>
</evidence>
<dbReference type="FunFam" id="2.60.260.20:FF:000013">
    <property type="entry name" value="DnaJ subfamily B member 11"/>
    <property type="match status" value="1"/>
</dbReference>
<dbReference type="Gene3D" id="2.60.260.20">
    <property type="entry name" value="Urease metallochaperone UreE, N-terminal domain"/>
    <property type="match status" value="2"/>
</dbReference>
<dbReference type="SMART" id="SM00271">
    <property type="entry name" value="DnaJ"/>
    <property type="match status" value="1"/>
</dbReference>
<dbReference type="Proteomes" id="UP000313066">
    <property type="component" value="Unassembled WGS sequence"/>
</dbReference>
<dbReference type="GO" id="GO:0051082">
    <property type="term" value="F:unfolded protein binding"/>
    <property type="evidence" value="ECO:0007669"/>
    <property type="project" value="InterPro"/>
</dbReference>